<dbReference type="SUPFAM" id="SSF49785">
    <property type="entry name" value="Galactose-binding domain-like"/>
    <property type="match status" value="1"/>
</dbReference>
<dbReference type="AlphaFoldDB" id="V4AVA0"/>
<evidence type="ECO:0000313" key="3">
    <source>
        <dbReference type="Proteomes" id="UP000030746"/>
    </source>
</evidence>
<dbReference type="Pfam" id="PF22633">
    <property type="entry name" value="F5_F8_type_C_2"/>
    <property type="match status" value="1"/>
</dbReference>
<dbReference type="OrthoDB" id="6092025at2759"/>
<dbReference type="CTD" id="20237895"/>
<dbReference type="PANTHER" id="PTHR45713:SF6">
    <property type="entry name" value="F5_8 TYPE C DOMAIN-CONTAINING PROTEIN"/>
    <property type="match status" value="1"/>
</dbReference>
<dbReference type="RefSeq" id="XP_009050525.1">
    <property type="nucleotide sequence ID" value="XM_009052277.1"/>
</dbReference>
<dbReference type="EMBL" id="KB201205">
    <property type="protein sequence ID" value="ESO98900.1"/>
    <property type="molecule type" value="Genomic_DNA"/>
</dbReference>
<evidence type="ECO:0000313" key="2">
    <source>
        <dbReference type="EMBL" id="ESO98900.1"/>
    </source>
</evidence>
<dbReference type="Gene3D" id="2.60.120.260">
    <property type="entry name" value="Galactose-binding domain-like"/>
    <property type="match status" value="1"/>
</dbReference>
<dbReference type="InterPro" id="IPR051941">
    <property type="entry name" value="BG_Antigen-Binding_Lectin"/>
</dbReference>
<reference evidence="2 3" key="1">
    <citation type="journal article" date="2013" name="Nature">
        <title>Insights into bilaterian evolution from three spiralian genomes.</title>
        <authorList>
            <person name="Simakov O."/>
            <person name="Marletaz F."/>
            <person name="Cho S.J."/>
            <person name="Edsinger-Gonzales E."/>
            <person name="Havlak P."/>
            <person name="Hellsten U."/>
            <person name="Kuo D.H."/>
            <person name="Larsson T."/>
            <person name="Lv J."/>
            <person name="Arendt D."/>
            <person name="Savage R."/>
            <person name="Osoegawa K."/>
            <person name="de Jong P."/>
            <person name="Grimwood J."/>
            <person name="Chapman J.A."/>
            <person name="Shapiro H."/>
            <person name="Aerts A."/>
            <person name="Otillar R.P."/>
            <person name="Terry A.Y."/>
            <person name="Boore J.L."/>
            <person name="Grigoriev I.V."/>
            <person name="Lindberg D.R."/>
            <person name="Seaver E.C."/>
            <person name="Weisblat D.A."/>
            <person name="Putnam N.H."/>
            <person name="Rokhsar D.S."/>
        </authorList>
    </citation>
    <scope>NUCLEOTIDE SEQUENCE [LARGE SCALE GENOMIC DNA]</scope>
</reference>
<accession>V4AVA0</accession>
<keyword evidence="1" id="KW-1133">Transmembrane helix</keyword>
<evidence type="ECO:0000256" key="1">
    <source>
        <dbReference type="SAM" id="Phobius"/>
    </source>
</evidence>
<proteinExistence type="predicted"/>
<dbReference type="GeneID" id="20237895"/>
<dbReference type="KEGG" id="lgi:LOTGIDRAFT_158857"/>
<feature type="transmembrane region" description="Helical" evidence="1">
    <location>
        <begin position="140"/>
        <end position="162"/>
    </location>
</feature>
<keyword evidence="1" id="KW-0472">Membrane</keyword>
<dbReference type="Proteomes" id="UP000030746">
    <property type="component" value="Unassembled WGS sequence"/>
</dbReference>
<dbReference type="InterPro" id="IPR008979">
    <property type="entry name" value="Galactose-bd-like_sf"/>
</dbReference>
<name>V4AVA0_LOTGI</name>
<keyword evidence="3" id="KW-1185">Reference proteome</keyword>
<keyword evidence="1" id="KW-0812">Transmembrane</keyword>
<dbReference type="HOGENOM" id="CLU_861338_0_0_1"/>
<organism evidence="2 3">
    <name type="scientific">Lottia gigantea</name>
    <name type="common">Giant owl limpet</name>
    <dbReference type="NCBI Taxonomy" id="225164"/>
    <lineage>
        <taxon>Eukaryota</taxon>
        <taxon>Metazoa</taxon>
        <taxon>Spiralia</taxon>
        <taxon>Lophotrochozoa</taxon>
        <taxon>Mollusca</taxon>
        <taxon>Gastropoda</taxon>
        <taxon>Patellogastropoda</taxon>
        <taxon>Lottioidea</taxon>
        <taxon>Lottiidae</taxon>
        <taxon>Lottia</taxon>
    </lineage>
</organism>
<dbReference type="PANTHER" id="PTHR45713">
    <property type="entry name" value="FTP DOMAIN-CONTAINING PROTEIN"/>
    <property type="match status" value="1"/>
</dbReference>
<protein>
    <submittedName>
        <fullName evidence="2">Uncharacterized protein</fullName>
    </submittedName>
</protein>
<sequence>MPKDGETSDVTENLSETHKRFVRKRATLRSLFTKEDRRVNAIIDSEEPDLKTLYVVKDKLVNAKHRLQEYDDKIQDLLIQMKDDQSSEYDFEECDIISDNHSLLLARIDDFLHALEKTSQLSSLAATKSAQHSSVKLPKIGWVLFFFSIPMFFVDGVLMLYYSILNRNHSLGNGTFVENIALNKPVNSSSMLKNKFAPCNAVDGRLTEMVHTQNSDIEWWCVDLEKIYNFQSVVLYNRDGDVAMKNRLAGFELRFSDNGHCNIETFNGSRICYKDTEAIGLLVYNITSCNQPGVSFSSRFIFLSPRSDKYLTFRQLMVFEPIG</sequence>
<gene>
    <name evidence="2" type="ORF">LOTGIDRAFT_158857</name>
</gene>